<accession>A0AAU2UWL1</accession>
<dbReference type="AlphaFoldDB" id="A0AAU2UWL1"/>
<reference evidence="1" key="1">
    <citation type="submission" date="2022-10" db="EMBL/GenBank/DDBJ databases">
        <title>The complete genomes of actinobacterial strains from the NBC collection.</title>
        <authorList>
            <person name="Joergensen T.S."/>
            <person name="Alvarez Arevalo M."/>
            <person name="Sterndorff E.B."/>
            <person name="Faurdal D."/>
            <person name="Vuksanovic O."/>
            <person name="Mourched A.-S."/>
            <person name="Charusanti P."/>
            <person name="Shaw S."/>
            <person name="Blin K."/>
            <person name="Weber T."/>
        </authorList>
    </citation>
    <scope>NUCLEOTIDE SEQUENCE</scope>
    <source>
        <strain evidence="1">NBC_00003</strain>
    </source>
</reference>
<protein>
    <submittedName>
        <fullName evidence="1">Uncharacterized protein</fullName>
    </submittedName>
</protein>
<organism evidence="1">
    <name type="scientific">Streptomyces sp. NBC_00003</name>
    <dbReference type="NCBI Taxonomy" id="2903608"/>
    <lineage>
        <taxon>Bacteria</taxon>
        <taxon>Bacillati</taxon>
        <taxon>Actinomycetota</taxon>
        <taxon>Actinomycetes</taxon>
        <taxon>Kitasatosporales</taxon>
        <taxon>Streptomycetaceae</taxon>
        <taxon>Streptomyces</taxon>
    </lineage>
</organism>
<evidence type="ECO:0000313" key="1">
    <source>
        <dbReference type="EMBL" id="WTW59204.1"/>
    </source>
</evidence>
<proteinExistence type="predicted"/>
<dbReference type="EMBL" id="CP108318">
    <property type="protein sequence ID" value="WTW59204.1"/>
    <property type="molecule type" value="Genomic_DNA"/>
</dbReference>
<sequence length="60" mass="6852">MQNIITDRVVFLGVDELETLDAPMIDPGFFNCLPDTFGEFNHTICDWDPNGLDHFFKFAA</sequence>
<name>A0AAU2UWL1_9ACTN</name>
<gene>
    <name evidence="1" type="ORF">OG549_00235</name>
</gene>